<dbReference type="EMBL" id="MFLY01000029">
    <property type="protein sequence ID" value="OGG72833.1"/>
    <property type="molecule type" value="Genomic_DNA"/>
</dbReference>
<dbReference type="AlphaFoldDB" id="A0A1F6EGR7"/>
<sequence length="379" mass="39538">MDAKDMHSRGTHTLIGVGAVLAGVALGFTVVYFDTARDTGIVANAQGQCKQQEDTCVANKTPYQQCHQKWTQCIMSKCSIGGTGAGQCNKDPDCQDACTESSSGVAGKISCCKGEPKHNNPCKDEVDGKCNPMMPMMGGMPPMLPMPMPMPDMPMPPQDGCDPFRKDDAHASTTATSTRPNIEFPCPSSSQSGVGGLLNSWFGADTYTSGSGNYLQNTARSAADKLWSFITGDDTNESTQTSGSQNSASTQTNAAANSPFSASGANNSAQLNAQSGGTQNTASQGSSFLASQVTGFSAELSTQDAVSSESSGSSSVLTTIGEMLRGIEALLRNMLSSLFSTDVPSQQDTDASSGILFSIARMLDVMGAILKNMFSSLVF</sequence>
<proteinExistence type="predicted"/>
<keyword evidence="2" id="KW-0472">Membrane</keyword>
<reference evidence="3 4" key="1">
    <citation type="journal article" date="2016" name="Nat. Commun.">
        <title>Thousands of microbial genomes shed light on interconnected biogeochemical processes in an aquifer system.</title>
        <authorList>
            <person name="Anantharaman K."/>
            <person name="Brown C.T."/>
            <person name="Hug L.A."/>
            <person name="Sharon I."/>
            <person name="Castelle C.J."/>
            <person name="Probst A.J."/>
            <person name="Thomas B.C."/>
            <person name="Singh A."/>
            <person name="Wilkins M.J."/>
            <person name="Karaoz U."/>
            <person name="Brodie E.L."/>
            <person name="Williams K.H."/>
            <person name="Hubbard S.S."/>
            <person name="Banfield J.F."/>
        </authorList>
    </citation>
    <scope>NUCLEOTIDE SEQUENCE [LARGE SCALE GENOMIC DNA]</scope>
</reference>
<evidence type="ECO:0000256" key="1">
    <source>
        <dbReference type="SAM" id="MobiDB-lite"/>
    </source>
</evidence>
<protein>
    <submittedName>
        <fullName evidence="3">Uncharacterized protein</fullName>
    </submittedName>
</protein>
<evidence type="ECO:0000313" key="4">
    <source>
        <dbReference type="Proteomes" id="UP000177306"/>
    </source>
</evidence>
<organism evidence="3 4">
    <name type="scientific">Candidatus Kaiserbacteria bacterium RIFCSPLOWO2_01_FULL_53_17</name>
    <dbReference type="NCBI Taxonomy" id="1798511"/>
    <lineage>
        <taxon>Bacteria</taxon>
        <taxon>Candidatus Kaiseribacteriota</taxon>
    </lineage>
</organism>
<evidence type="ECO:0000256" key="2">
    <source>
        <dbReference type="SAM" id="Phobius"/>
    </source>
</evidence>
<feature type="compositionally biased region" description="Low complexity" evidence="1">
    <location>
        <begin position="244"/>
        <end position="258"/>
    </location>
</feature>
<gene>
    <name evidence="3" type="ORF">A3A38_02590</name>
</gene>
<feature type="transmembrane region" description="Helical" evidence="2">
    <location>
        <begin position="12"/>
        <end position="33"/>
    </location>
</feature>
<evidence type="ECO:0000313" key="3">
    <source>
        <dbReference type="EMBL" id="OGG72833.1"/>
    </source>
</evidence>
<feature type="region of interest" description="Disordered" evidence="1">
    <location>
        <begin position="233"/>
        <end position="284"/>
    </location>
</feature>
<keyword evidence="2" id="KW-1133">Transmembrane helix</keyword>
<accession>A0A1F6EGR7</accession>
<name>A0A1F6EGR7_9BACT</name>
<comment type="caution">
    <text evidence="3">The sequence shown here is derived from an EMBL/GenBank/DDBJ whole genome shotgun (WGS) entry which is preliminary data.</text>
</comment>
<feature type="compositionally biased region" description="Polar residues" evidence="1">
    <location>
        <begin position="259"/>
        <end position="284"/>
    </location>
</feature>
<dbReference type="Proteomes" id="UP000177306">
    <property type="component" value="Unassembled WGS sequence"/>
</dbReference>
<keyword evidence="2" id="KW-0812">Transmembrane</keyword>
<feature type="region of interest" description="Disordered" evidence="1">
    <location>
        <begin position="161"/>
        <end position="190"/>
    </location>
</feature>